<accession>A0ACC1MPA1</accession>
<organism evidence="1 2">
    <name type="scientific">Trametes sanguinea</name>
    <dbReference type="NCBI Taxonomy" id="158606"/>
    <lineage>
        <taxon>Eukaryota</taxon>
        <taxon>Fungi</taxon>
        <taxon>Dikarya</taxon>
        <taxon>Basidiomycota</taxon>
        <taxon>Agaricomycotina</taxon>
        <taxon>Agaricomycetes</taxon>
        <taxon>Polyporales</taxon>
        <taxon>Polyporaceae</taxon>
        <taxon>Trametes</taxon>
    </lineage>
</organism>
<evidence type="ECO:0000313" key="2">
    <source>
        <dbReference type="Proteomes" id="UP001144978"/>
    </source>
</evidence>
<comment type="caution">
    <text evidence="1">The sequence shown here is derived from an EMBL/GenBank/DDBJ whole genome shotgun (WGS) entry which is preliminary data.</text>
</comment>
<evidence type="ECO:0000313" key="1">
    <source>
        <dbReference type="EMBL" id="KAJ2968043.1"/>
    </source>
</evidence>
<dbReference type="EMBL" id="JANSHE010006140">
    <property type="protein sequence ID" value="KAJ2968043.1"/>
    <property type="molecule type" value="Genomic_DNA"/>
</dbReference>
<protein>
    <submittedName>
        <fullName evidence="1">Uncharacterized protein</fullName>
    </submittedName>
</protein>
<gene>
    <name evidence="1" type="ORF">NUW54_g13332</name>
</gene>
<keyword evidence="2" id="KW-1185">Reference proteome</keyword>
<dbReference type="Proteomes" id="UP001144978">
    <property type="component" value="Unassembled WGS sequence"/>
</dbReference>
<name>A0ACC1MPA1_9APHY</name>
<proteinExistence type="predicted"/>
<reference evidence="1" key="1">
    <citation type="submission" date="2022-08" db="EMBL/GenBank/DDBJ databases">
        <title>Genome Sequence of Pycnoporus sanguineus.</title>
        <authorList>
            <person name="Buettner E."/>
        </authorList>
    </citation>
    <scope>NUCLEOTIDE SEQUENCE</scope>
    <source>
        <strain evidence="1">CG-C14</strain>
    </source>
</reference>
<sequence>MASVKDGVRFIGGVMEMTGVAKSLVSAGQWGEALDMIEELDRLWHLEKEDAKPTRPPPVPAKSGRSSPLPTVMESPPATPAPPPPPPPAPSITSLLTQSLRRPTGPSPCIDHGDHVLALVRIREPLATGPRRANRREPGRLARVSPSGVRHVFERQAKTAAAITGANESTVKRRIPALELGEDDAISPQSSAVAELRAMSHSSFMDLIRSMYRGLLNCVEGLHRENVIVVEVVQSIQYVRARFPGCLSSSPFLGLPKPSST</sequence>